<sequence>MSSLMHSPLLWLTVTLTCYQAGFWLHRQLREPLWFPPMLIALCLLIGGLLAFNVPYDTYFQGNQFIHFLLGPATVALAVPLYQSLPRLKAAAGPLGLTLVFGSVLGVASAMSLAWLLNLSHGSVLAFATRAVTTPMALGIAEKVHAPLALASAIIIISGIIGAMLVEPLLGFIRTDMARGFALGMAAHGVGTARALQISPTCGAFAALGMSLNGVLTALWLPAAIGMWLR</sequence>
<feature type="transmembrane region" description="Helical" evidence="5">
    <location>
        <begin position="33"/>
        <end position="52"/>
    </location>
</feature>
<accession>A0A4Q7ZAC9</accession>
<dbReference type="OrthoDB" id="6712687at2"/>
<dbReference type="AlphaFoldDB" id="A0A4Q7ZAC9"/>
<name>A0A4Q7ZAC9_9GAMM</name>
<evidence type="ECO:0000256" key="1">
    <source>
        <dbReference type="ARBA" id="ARBA00004141"/>
    </source>
</evidence>
<evidence type="ECO:0000256" key="3">
    <source>
        <dbReference type="ARBA" id="ARBA00022989"/>
    </source>
</evidence>
<evidence type="ECO:0000313" key="7">
    <source>
        <dbReference type="Proteomes" id="UP000292423"/>
    </source>
</evidence>
<dbReference type="PANTHER" id="PTHR30249">
    <property type="entry name" value="PUTATIVE SEROTONIN TRANSPORTER"/>
    <property type="match status" value="1"/>
</dbReference>
<comment type="subcellular location">
    <subcellularLocation>
        <location evidence="1">Membrane</location>
        <topology evidence="1">Multi-pass membrane protein</topology>
    </subcellularLocation>
</comment>
<evidence type="ECO:0000313" key="6">
    <source>
        <dbReference type="EMBL" id="RZU47031.1"/>
    </source>
</evidence>
<dbReference type="PANTHER" id="PTHR30249:SF0">
    <property type="entry name" value="PLASTIDAL GLYCOLATE_GLYCERATE TRANSLOCATOR 1, CHLOROPLASTIC"/>
    <property type="match status" value="1"/>
</dbReference>
<evidence type="ECO:0000256" key="4">
    <source>
        <dbReference type="ARBA" id="ARBA00023136"/>
    </source>
</evidence>
<feature type="transmembrane region" description="Helical" evidence="5">
    <location>
        <begin position="94"/>
        <end position="117"/>
    </location>
</feature>
<feature type="transmembrane region" description="Helical" evidence="5">
    <location>
        <begin position="6"/>
        <end position="26"/>
    </location>
</feature>
<evidence type="ECO:0000256" key="5">
    <source>
        <dbReference type="SAM" id="Phobius"/>
    </source>
</evidence>
<dbReference type="RefSeq" id="WP_130412173.1">
    <property type="nucleotide sequence ID" value="NZ_SHKX01000011.1"/>
</dbReference>
<dbReference type="EMBL" id="SHKX01000011">
    <property type="protein sequence ID" value="RZU47031.1"/>
    <property type="molecule type" value="Genomic_DNA"/>
</dbReference>
<dbReference type="Pfam" id="PF04172">
    <property type="entry name" value="LrgB"/>
    <property type="match status" value="1"/>
</dbReference>
<gene>
    <name evidence="6" type="ORF">EV700_1420</name>
</gene>
<reference evidence="6 7" key="1">
    <citation type="submission" date="2019-02" db="EMBL/GenBank/DDBJ databases">
        <title>Genomic Encyclopedia of Type Strains, Phase IV (KMG-IV): sequencing the most valuable type-strain genomes for metagenomic binning, comparative biology and taxonomic classification.</title>
        <authorList>
            <person name="Goeker M."/>
        </authorList>
    </citation>
    <scope>NUCLEOTIDE SEQUENCE [LARGE SCALE GENOMIC DNA]</scope>
    <source>
        <strain evidence="6 7">DSM 105135</strain>
    </source>
</reference>
<keyword evidence="7" id="KW-1185">Reference proteome</keyword>
<feature type="transmembrane region" description="Helical" evidence="5">
    <location>
        <begin position="144"/>
        <end position="166"/>
    </location>
</feature>
<keyword evidence="4 5" id="KW-0472">Membrane</keyword>
<dbReference type="GO" id="GO:0016787">
    <property type="term" value="F:hydrolase activity"/>
    <property type="evidence" value="ECO:0007669"/>
    <property type="project" value="UniProtKB-KW"/>
</dbReference>
<keyword evidence="6" id="KW-0378">Hydrolase</keyword>
<keyword evidence="3 5" id="KW-1133">Transmembrane helix</keyword>
<proteinExistence type="predicted"/>
<feature type="transmembrane region" description="Helical" evidence="5">
    <location>
        <begin position="64"/>
        <end position="82"/>
    </location>
</feature>
<dbReference type="GO" id="GO:0016020">
    <property type="term" value="C:membrane"/>
    <property type="evidence" value="ECO:0007669"/>
    <property type="project" value="UniProtKB-SubCell"/>
</dbReference>
<dbReference type="InterPro" id="IPR007300">
    <property type="entry name" value="CidB/LrgB"/>
</dbReference>
<keyword evidence="2 5" id="KW-0812">Transmembrane</keyword>
<feature type="transmembrane region" description="Helical" evidence="5">
    <location>
        <begin position="204"/>
        <end position="229"/>
    </location>
</feature>
<evidence type="ECO:0000256" key="2">
    <source>
        <dbReference type="ARBA" id="ARBA00022692"/>
    </source>
</evidence>
<protein>
    <submittedName>
        <fullName evidence="6">Putative effector of murein hydrolase</fullName>
    </submittedName>
</protein>
<organism evidence="6 7">
    <name type="scientific">Fluviicoccus keumensis</name>
    <dbReference type="NCBI Taxonomy" id="1435465"/>
    <lineage>
        <taxon>Bacteria</taxon>
        <taxon>Pseudomonadati</taxon>
        <taxon>Pseudomonadota</taxon>
        <taxon>Gammaproteobacteria</taxon>
        <taxon>Moraxellales</taxon>
        <taxon>Moraxellaceae</taxon>
        <taxon>Fluviicoccus</taxon>
    </lineage>
</organism>
<dbReference type="Proteomes" id="UP000292423">
    <property type="component" value="Unassembled WGS sequence"/>
</dbReference>
<comment type="caution">
    <text evidence="6">The sequence shown here is derived from an EMBL/GenBank/DDBJ whole genome shotgun (WGS) entry which is preliminary data.</text>
</comment>